<evidence type="ECO:0000256" key="5">
    <source>
        <dbReference type="RuleBase" id="RU365068"/>
    </source>
</evidence>
<dbReference type="Gene3D" id="3.40.50.300">
    <property type="entry name" value="P-loop containing nucleotide triphosphate hydrolases"/>
    <property type="match status" value="1"/>
</dbReference>
<dbReference type="SUPFAM" id="SSF52540">
    <property type="entry name" value="P-loop containing nucleoside triphosphate hydrolases"/>
    <property type="match status" value="1"/>
</dbReference>
<name>A0A976MED5_THEOR</name>
<keyword evidence="3 5" id="KW-0067">ATP-binding</keyword>
<evidence type="ECO:0000256" key="2">
    <source>
        <dbReference type="ARBA" id="ARBA00022801"/>
    </source>
</evidence>
<reference evidence="7" key="1">
    <citation type="submission" date="2022-07" db="EMBL/GenBank/DDBJ databases">
        <title>Evaluation of T. orientalis genome assembly methods using nanopore sequencing and analysis of variation between genomes.</title>
        <authorList>
            <person name="Yam J."/>
            <person name="Micallef M.L."/>
            <person name="Liu M."/>
            <person name="Djordjevic S.P."/>
            <person name="Bogema D.R."/>
            <person name="Jenkins C."/>
        </authorList>
    </citation>
    <scope>NUCLEOTIDE SEQUENCE</scope>
    <source>
        <strain evidence="7">Goon Nure</strain>
    </source>
</reference>
<evidence type="ECO:0000259" key="6">
    <source>
        <dbReference type="PROSITE" id="PS51194"/>
    </source>
</evidence>
<comment type="catalytic activity">
    <reaction evidence="5">
        <text>ATP + H2O = ADP + phosphate + H(+)</text>
        <dbReference type="Rhea" id="RHEA:13065"/>
        <dbReference type="ChEBI" id="CHEBI:15377"/>
        <dbReference type="ChEBI" id="CHEBI:15378"/>
        <dbReference type="ChEBI" id="CHEBI:30616"/>
        <dbReference type="ChEBI" id="CHEBI:43474"/>
        <dbReference type="ChEBI" id="CHEBI:456216"/>
        <dbReference type="EC" id="3.6.4.13"/>
    </reaction>
</comment>
<dbReference type="CDD" id="cd18787">
    <property type="entry name" value="SF2_C_DEAD"/>
    <property type="match status" value="1"/>
</dbReference>
<evidence type="ECO:0000256" key="1">
    <source>
        <dbReference type="ARBA" id="ARBA00022741"/>
    </source>
</evidence>
<sequence length="453" mass="52347">MICEVDKNYINKFVKNRPTITEDRLGRDARLTYYIYHLLLSNNIERFDELFDYVSGYERMFERMILSSSYVKRTIDLNTQSSDEFSQSIENDSDGFVDLDIVEDKYVDNVNVNVIDNLSVGNNYNVHHIVNDTVNLNEEEHVSSDTSVIDKMTFYYALVKDAPNIVLQIGYKIEVLVNILSSVKYNKCIIFTNQSHMRAQTYGILKYLGYTCYIISSRMSHAERVMMLYDLSSVNNVIILCTDVMSRGIGISNVDLVINMDIPGSKEIFLHRSGRSGRFGSKGVCVSICMESELETYKYFLFSLNFKSDSVGKLYDSEGCLNENISYVLMKTINFVKLEDELPDIKNIMNKTLTSWMLDTEDYKFKVSIIGFISHTDMMFFNTTKTQTLMYIDVVGYETVITIKTPEDNELFLESLSSKVQLVYSERDINYNNDINNNNNILPTHIIHIRLMN</sequence>
<proteinExistence type="inferred from homology"/>
<keyword evidence="5" id="KW-0347">Helicase</keyword>
<dbReference type="PANTHER" id="PTHR24031">
    <property type="entry name" value="RNA HELICASE"/>
    <property type="match status" value="1"/>
</dbReference>
<dbReference type="InterPro" id="IPR001650">
    <property type="entry name" value="Helicase_C-like"/>
</dbReference>
<dbReference type="InterPro" id="IPR027417">
    <property type="entry name" value="P-loop_NTPase"/>
</dbReference>
<dbReference type="GO" id="GO:0003723">
    <property type="term" value="F:RNA binding"/>
    <property type="evidence" value="ECO:0007669"/>
    <property type="project" value="UniProtKB-UniRule"/>
</dbReference>
<organism evidence="7 8">
    <name type="scientific">Theileria orientalis</name>
    <dbReference type="NCBI Taxonomy" id="68886"/>
    <lineage>
        <taxon>Eukaryota</taxon>
        <taxon>Sar</taxon>
        <taxon>Alveolata</taxon>
        <taxon>Apicomplexa</taxon>
        <taxon>Aconoidasida</taxon>
        <taxon>Piroplasmida</taxon>
        <taxon>Theileriidae</taxon>
        <taxon>Theileria</taxon>
    </lineage>
</organism>
<dbReference type="Proteomes" id="UP000244811">
    <property type="component" value="Chromosome 4"/>
</dbReference>
<dbReference type="EC" id="3.6.4.13" evidence="5"/>
<keyword evidence="4 5" id="KW-0694">RNA-binding</keyword>
<dbReference type="GO" id="GO:0003724">
    <property type="term" value="F:RNA helicase activity"/>
    <property type="evidence" value="ECO:0007669"/>
    <property type="project" value="UniProtKB-EC"/>
</dbReference>
<dbReference type="GO" id="GO:0016787">
    <property type="term" value="F:hydrolase activity"/>
    <property type="evidence" value="ECO:0007669"/>
    <property type="project" value="UniProtKB-KW"/>
</dbReference>
<evidence type="ECO:0000313" key="7">
    <source>
        <dbReference type="EMBL" id="UKK02900.2"/>
    </source>
</evidence>
<dbReference type="EMBL" id="CP056072">
    <property type="protein sequence ID" value="UKK02900.2"/>
    <property type="molecule type" value="Genomic_DNA"/>
</dbReference>
<dbReference type="Pfam" id="PF00271">
    <property type="entry name" value="Helicase_C"/>
    <property type="match status" value="1"/>
</dbReference>
<keyword evidence="1 5" id="KW-0547">Nucleotide-binding</keyword>
<gene>
    <name evidence="7" type="ORF">MACK_002998</name>
</gene>
<dbReference type="GO" id="GO:0005524">
    <property type="term" value="F:ATP binding"/>
    <property type="evidence" value="ECO:0007669"/>
    <property type="project" value="UniProtKB-UniRule"/>
</dbReference>
<accession>A0A976MED5</accession>
<dbReference type="AlphaFoldDB" id="A0A976MED5"/>
<evidence type="ECO:0000256" key="3">
    <source>
        <dbReference type="ARBA" id="ARBA00022840"/>
    </source>
</evidence>
<comment type="domain">
    <text evidence="5">The Q motif is unique to and characteristic of the DEAD box family of RNA helicases and controls ATP binding and hydrolysis.</text>
</comment>
<dbReference type="SMART" id="SM00490">
    <property type="entry name" value="HELICc"/>
    <property type="match status" value="1"/>
</dbReference>
<feature type="domain" description="Helicase C-terminal" evidence="6">
    <location>
        <begin position="175"/>
        <end position="322"/>
    </location>
</feature>
<comment type="similarity">
    <text evidence="5">Belongs to the DEAD box helicase family.</text>
</comment>
<protein>
    <recommendedName>
        <fullName evidence="5">ATP-dependent RNA helicase</fullName>
        <ecNumber evidence="5">3.6.4.13</ecNumber>
    </recommendedName>
</protein>
<evidence type="ECO:0000256" key="4">
    <source>
        <dbReference type="ARBA" id="ARBA00022884"/>
    </source>
</evidence>
<keyword evidence="2 5" id="KW-0378">Hydrolase</keyword>
<evidence type="ECO:0000313" key="8">
    <source>
        <dbReference type="Proteomes" id="UP000244811"/>
    </source>
</evidence>
<dbReference type="PROSITE" id="PS51194">
    <property type="entry name" value="HELICASE_CTER"/>
    <property type="match status" value="1"/>
</dbReference>
<comment type="function">
    <text evidence="5">RNA helicase.</text>
</comment>